<gene>
    <name evidence="1" type="ORF">AB8B28_04055</name>
</gene>
<protein>
    <submittedName>
        <fullName evidence="1">Uncharacterized protein</fullName>
    </submittedName>
</protein>
<evidence type="ECO:0000313" key="1">
    <source>
        <dbReference type="EMBL" id="XDU63036.1"/>
    </source>
</evidence>
<dbReference type="KEGG" id="lala:AB8B28_04055"/>
<sequence>MKKLIFLAILIISNLIFGEPYVTKKYSFIANKLHCTQPDYRITKFHQAMGGNMTLIFKNCYSNNVKMNYSDFTIILTNVKKDAYERILSKQYPYLFFEDGSKIHVMEYSDNTASFGVNVNSGEGNYWFKNDNVYPSQSEWK</sequence>
<dbReference type="RefSeq" id="WP_369716951.1">
    <property type="nucleotide sequence ID" value="NZ_CP165647.1"/>
</dbReference>
<name>A0AB39V5L1_9FUSO</name>
<proteinExistence type="predicted"/>
<dbReference type="EMBL" id="CP165647">
    <property type="protein sequence ID" value="XDU63036.1"/>
    <property type="molecule type" value="Genomic_DNA"/>
</dbReference>
<dbReference type="AlphaFoldDB" id="A0AB39V5L1"/>
<organism evidence="1">
    <name type="scientific">Leptotrichia alba</name>
    <dbReference type="NCBI Taxonomy" id="3239304"/>
    <lineage>
        <taxon>Bacteria</taxon>
        <taxon>Fusobacteriati</taxon>
        <taxon>Fusobacteriota</taxon>
        <taxon>Fusobacteriia</taxon>
        <taxon>Fusobacteriales</taxon>
        <taxon>Leptotrichiaceae</taxon>
        <taxon>Leptotrichia</taxon>
    </lineage>
</organism>
<accession>A0AB39V5L1</accession>
<reference evidence="1" key="1">
    <citation type="submission" date="2024-07" db="EMBL/GenBank/DDBJ databases">
        <authorList>
            <person name="Li X.-J."/>
            <person name="Wang X."/>
        </authorList>
    </citation>
    <scope>NUCLEOTIDE SEQUENCE</scope>
    <source>
        <strain evidence="1">HSP-536</strain>
    </source>
</reference>